<dbReference type="InterPro" id="IPR036909">
    <property type="entry name" value="Cyt_c-like_dom_sf"/>
</dbReference>
<dbReference type="PROSITE" id="PS51007">
    <property type="entry name" value="CYTC"/>
    <property type="match status" value="1"/>
</dbReference>
<evidence type="ECO:0000259" key="9">
    <source>
        <dbReference type="PROSITE" id="PS51007"/>
    </source>
</evidence>
<dbReference type="InterPro" id="IPR009056">
    <property type="entry name" value="Cyt_c-like_dom"/>
</dbReference>
<dbReference type="SUPFAM" id="SSF46626">
    <property type="entry name" value="Cytochrome c"/>
    <property type="match status" value="1"/>
</dbReference>
<comment type="caution">
    <text evidence="10">The sequence shown here is derived from an EMBL/GenBank/DDBJ whole genome shotgun (WGS) entry which is preliminary data.</text>
</comment>
<dbReference type="Gene3D" id="2.60.40.10">
    <property type="entry name" value="Immunoglobulins"/>
    <property type="match status" value="1"/>
</dbReference>
<dbReference type="AlphaFoldDB" id="A0A4R0NDQ6"/>
<dbReference type="Pfam" id="PF00034">
    <property type="entry name" value="Cytochrom_C"/>
    <property type="match status" value="1"/>
</dbReference>
<evidence type="ECO:0000256" key="3">
    <source>
        <dbReference type="ARBA" id="ARBA00022723"/>
    </source>
</evidence>
<dbReference type="PANTHER" id="PTHR19328">
    <property type="entry name" value="HEDGEHOG-INTERACTING PROTEIN"/>
    <property type="match status" value="1"/>
</dbReference>
<dbReference type="SUPFAM" id="SSF49299">
    <property type="entry name" value="PKD domain"/>
    <property type="match status" value="1"/>
</dbReference>
<accession>A0A4R0NDQ6</accession>
<dbReference type="OrthoDB" id="9816308at2"/>
<dbReference type="SUPFAM" id="SSF50952">
    <property type="entry name" value="Soluble quinoprotein glucose dehydrogenase"/>
    <property type="match status" value="1"/>
</dbReference>
<evidence type="ECO:0000313" key="10">
    <source>
        <dbReference type="EMBL" id="TCC97212.1"/>
    </source>
</evidence>
<dbReference type="Gene3D" id="1.10.760.10">
    <property type="entry name" value="Cytochrome c-like domain"/>
    <property type="match status" value="1"/>
</dbReference>
<feature type="binding site" description="covalent" evidence="6">
    <location>
        <position position="654"/>
    </location>
    <ligand>
        <name>heme c</name>
        <dbReference type="ChEBI" id="CHEBI:61717"/>
    </ligand>
</feature>
<feature type="binding site" description="covalent" evidence="6">
    <location>
        <position position="658"/>
    </location>
    <ligand>
        <name>heme c</name>
        <dbReference type="ChEBI" id="CHEBI:61717"/>
    </ligand>
</feature>
<evidence type="ECO:0000256" key="7">
    <source>
        <dbReference type="SAM" id="MobiDB-lite"/>
    </source>
</evidence>
<feature type="region of interest" description="Disordered" evidence="7">
    <location>
        <begin position="190"/>
        <end position="221"/>
    </location>
</feature>
<keyword evidence="1" id="KW-0813">Transport</keyword>
<keyword evidence="11" id="KW-1185">Reference proteome</keyword>
<organism evidence="10 11">
    <name type="scientific">Pedobacter hiemivivus</name>
    <dbReference type="NCBI Taxonomy" id="2530454"/>
    <lineage>
        <taxon>Bacteria</taxon>
        <taxon>Pseudomonadati</taxon>
        <taxon>Bacteroidota</taxon>
        <taxon>Sphingobacteriia</taxon>
        <taxon>Sphingobacteriales</taxon>
        <taxon>Sphingobacteriaceae</taxon>
        <taxon>Pedobacter</taxon>
    </lineage>
</organism>
<dbReference type="GO" id="GO:0005506">
    <property type="term" value="F:iron ion binding"/>
    <property type="evidence" value="ECO:0007669"/>
    <property type="project" value="InterPro"/>
</dbReference>
<dbReference type="CDD" id="cd00146">
    <property type="entry name" value="PKD"/>
    <property type="match status" value="1"/>
</dbReference>
<dbReference type="InterPro" id="IPR011042">
    <property type="entry name" value="6-blade_b-propeller_TolB-like"/>
</dbReference>
<dbReference type="InterPro" id="IPR035986">
    <property type="entry name" value="PKD_dom_sf"/>
</dbReference>
<keyword evidence="4" id="KW-0249">Electron transport</keyword>
<feature type="chain" id="PRO_5020248726" evidence="8">
    <location>
        <begin position="27"/>
        <end position="893"/>
    </location>
</feature>
<feature type="domain" description="Cytochrome c" evidence="9">
    <location>
        <begin position="640"/>
        <end position="725"/>
    </location>
</feature>
<keyword evidence="8" id="KW-0732">Signal</keyword>
<keyword evidence="5 6" id="KW-0408">Iron</keyword>
<dbReference type="EMBL" id="SJSM01000004">
    <property type="protein sequence ID" value="TCC97212.1"/>
    <property type="molecule type" value="Genomic_DNA"/>
</dbReference>
<dbReference type="PRINTS" id="PR00606">
    <property type="entry name" value="CYTCHROMECID"/>
</dbReference>
<keyword evidence="2 6" id="KW-0349">Heme</keyword>
<gene>
    <name evidence="10" type="ORF">EZ444_10200</name>
</gene>
<sequence>MLLRFNFKLFSLLLLSMLCLLLKVHAQNDPSRELNRFTKIVLAQKLQEPMQFQVLKNGKVLYAERKGRLKVYNPATKQLSVIAEIPVSTEYVSKSGERSEGEDGLQGVILDPNFEKNHWIYLYYSAKGNESVNSLVRYTWTGGQLNLASAKVLLKVPVQREECCHVGGGMLFDQDNNLLLSTGDNTFSRSSDGFAPIDERKGESPRDAQKSSSNTNDLRGKILRIHPEADGTYTIPEGNLFPKGTPKTRPEIYTMGNRNPWRMSLDSKTNWLYWGEVGPDGSNASDLRGPVSYDEFNLAKKAGNYGWPYFIGNEAYRYYDFATKKSGDWYDPFRPVNNSPNNTGLTVLPPTQPSLIWYPYTSSEKFPLMGSGGRSAVGGPIFRQTDFSRTGKVFPAYYEGKWFITDWVRGWILIVTMDDEGNYKSMERFMPDLTLRGPIDMKFGPDGSLYVLEYGNGYFKDNPEAQLIKIEYNSGNRKPIVQATADKTAGALPLAIKLSSKGTKDYDGDSLKYEWRITKNNVLNSVHRSANPELRLTTPGIYKATLTVTDPAGARNSKTVEISAGNAPPVVQFNFTKGNSSFYFPGNTINYAVNVTDKEDGSLADKRILPAQVSVAINYLSEGYDMTTIVQSQKTFDATAQFAAGKAIIKKSTCNSCHDLTAKSLGPSFTQVALKYKTDKNAKPRLVKKIINGGSGVWGDAMMPGHSTLSNNDANAIVSYVLSLSNKQAAPKTLPVKGSYTTNVPADQTNKGSFIFRAAYKDRGAKFAAAQFTEHMVLLRHPSLLVNDADRTNGFGFNEDRSIATVQSKGAYLQFNNIDLTDIEKIEIVGDRTAPDHVEIRIGAADGKIISQANGIRDKRNVVEIIPVKGRFDVYFVFKETALDVRTINVKNR</sequence>
<dbReference type="GO" id="GO:0020037">
    <property type="term" value="F:heme binding"/>
    <property type="evidence" value="ECO:0007669"/>
    <property type="project" value="InterPro"/>
</dbReference>
<keyword evidence="3 6" id="KW-0479">Metal-binding</keyword>
<evidence type="ECO:0000256" key="4">
    <source>
        <dbReference type="ARBA" id="ARBA00022982"/>
    </source>
</evidence>
<dbReference type="InterPro" id="IPR000601">
    <property type="entry name" value="PKD_dom"/>
</dbReference>
<dbReference type="GO" id="GO:0009055">
    <property type="term" value="F:electron transfer activity"/>
    <property type="evidence" value="ECO:0007669"/>
    <property type="project" value="InterPro"/>
</dbReference>
<evidence type="ECO:0000256" key="5">
    <source>
        <dbReference type="ARBA" id="ARBA00023004"/>
    </source>
</evidence>
<feature type="signal peptide" evidence="8">
    <location>
        <begin position="1"/>
        <end position="26"/>
    </location>
</feature>
<dbReference type="InterPro" id="IPR011041">
    <property type="entry name" value="Quinoprot_gluc/sorb_DH_b-prop"/>
</dbReference>
<proteinExistence type="predicted"/>
<reference evidence="10 11" key="1">
    <citation type="submission" date="2019-02" db="EMBL/GenBank/DDBJ databases">
        <title>Pedobacter sp. RP-3-8 sp. nov., isolated from Arctic soil.</title>
        <authorList>
            <person name="Dahal R.H."/>
        </authorList>
    </citation>
    <scope>NUCLEOTIDE SEQUENCE [LARGE SCALE GENOMIC DNA]</scope>
    <source>
        <strain evidence="10 11">RP-3-8</strain>
    </source>
</reference>
<comment type="PTM">
    <text evidence="6">Binds 1 heme c group covalently per subunit.</text>
</comment>
<protein>
    <submittedName>
        <fullName evidence="10">C-type cytochrome</fullName>
    </submittedName>
</protein>
<evidence type="ECO:0000256" key="6">
    <source>
        <dbReference type="PIRSR" id="PIRSR602324-1"/>
    </source>
</evidence>
<name>A0A4R0NDQ6_9SPHI</name>
<evidence type="ECO:0000256" key="2">
    <source>
        <dbReference type="ARBA" id="ARBA00022617"/>
    </source>
</evidence>
<dbReference type="PANTHER" id="PTHR19328:SF75">
    <property type="entry name" value="ALDOSE SUGAR DEHYDROGENASE YLII"/>
    <property type="match status" value="1"/>
</dbReference>
<dbReference type="InterPro" id="IPR012938">
    <property type="entry name" value="Glc/Sorbosone_DH"/>
</dbReference>
<dbReference type="Pfam" id="PF07995">
    <property type="entry name" value="GSDH"/>
    <property type="match status" value="1"/>
</dbReference>
<evidence type="ECO:0000256" key="1">
    <source>
        <dbReference type="ARBA" id="ARBA00022448"/>
    </source>
</evidence>
<dbReference type="InterPro" id="IPR022409">
    <property type="entry name" value="PKD/Chitinase_dom"/>
</dbReference>
<evidence type="ECO:0000313" key="11">
    <source>
        <dbReference type="Proteomes" id="UP000291117"/>
    </source>
</evidence>
<dbReference type="SMART" id="SM00089">
    <property type="entry name" value="PKD"/>
    <property type="match status" value="1"/>
</dbReference>
<evidence type="ECO:0000256" key="8">
    <source>
        <dbReference type="SAM" id="SignalP"/>
    </source>
</evidence>
<dbReference type="InterPro" id="IPR013783">
    <property type="entry name" value="Ig-like_fold"/>
</dbReference>
<dbReference type="Gene3D" id="2.120.10.30">
    <property type="entry name" value="TolB, C-terminal domain"/>
    <property type="match status" value="1"/>
</dbReference>
<dbReference type="Proteomes" id="UP000291117">
    <property type="component" value="Unassembled WGS sequence"/>
</dbReference>
<dbReference type="Pfam" id="PF18911">
    <property type="entry name" value="PKD_4"/>
    <property type="match status" value="1"/>
</dbReference>
<feature type="compositionally biased region" description="Basic and acidic residues" evidence="7">
    <location>
        <begin position="197"/>
        <end position="209"/>
    </location>
</feature>
<feature type="binding site" description="covalent" evidence="6">
    <location>
        <position position="703"/>
    </location>
    <ligand>
        <name>heme c</name>
        <dbReference type="ChEBI" id="CHEBI:61717"/>
    </ligand>
</feature>
<dbReference type="InterPro" id="IPR002324">
    <property type="entry name" value="Cyt_c_ID"/>
</dbReference>